<keyword evidence="6" id="KW-1185">Reference proteome</keyword>
<evidence type="ECO:0000313" key="5">
    <source>
        <dbReference type="EMBL" id="GAY61102.1"/>
    </source>
</evidence>
<proteinExistence type="inferred from homology"/>
<dbReference type="InterPro" id="IPR032675">
    <property type="entry name" value="LRR_dom_sf"/>
</dbReference>
<dbReference type="Pfam" id="PF13855">
    <property type="entry name" value="LRR_8"/>
    <property type="match status" value="1"/>
</dbReference>
<evidence type="ECO:0000256" key="1">
    <source>
        <dbReference type="ARBA" id="ARBA00009592"/>
    </source>
</evidence>
<gene>
    <name evidence="5" type="ORF">CUMW_207150</name>
</gene>
<keyword evidence="2" id="KW-0433">Leucine-rich repeat</keyword>
<dbReference type="PANTHER" id="PTHR48062">
    <property type="entry name" value="RECEPTOR-LIKE PROTEIN 14"/>
    <property type="match status" value="1"/>
</dbReference>
<evidence type="ECO:0000313" key="6">
    <source>
        <dbReference type="Proteomes" id="UP000236630"/>
    </source>
</evidence>
<name>A0A2H5Q970_CITUN</name>
<dbReference type="Gene3D" id="3.80.10.10">
    <property type="entry name" value="Ribonuclease Inhibitor"/>
    <property type="match status" value="1"/>
</dbReference>
<comment type="similarity">
    <text evidence="1">Belongs to the RLP family.</text>
</comment>
<protein>
    <recommendedName>
        <fullName evidence="7">Leucine-rich repeat-containing N-terminal plant-type domain-containing protein</fullName>
    </recommendedName>
</protein>
<dbReference type="EMBL" id="BDQV01000257">
    <property type="protein sequence ID" value="GAY61102.1"/>
    <property type="molecule type" value="Genomic_DNA"/>
</dbReference>
<dbReference type="Proteomes" id="UP000236630">
    <property type="component" value="Unassembled WGS sequence"/>
</dbReference>
<keyword evidence="3" id="KW-0677">Repeat</keyword>
<dbReference type="PANTHER" id="PTHR48062:SF21">
    <property type="entry name" value="RECEPTOR-LIKE PROTEIN 12"/>
    <property type="match status" value="1"/>
</dbReference>
<evidence type="ECO:0000256" key="4">
    <source>
        <dbReference type="ARBA" id="ARBA00023170"/>
    </source>
</evidence>
<accession>A0A2H5Q970</accession>
<dbReference type="InterPro" id="IPR001611">
    <property type="entry name" value="Leu-rich_rpt"/>
</dbReference>
<dbReference type="FunFam" id="3.80.10.10:FF:000383">
    <property type="entry name" value="Leucine-rich repeat receptor protein kinase EMS1"/>
    <property type="match status" value="1"/>
</dbReference>
<comment type="caution">
    <text evidence="5">The sequence shown here is derived from an EMBL/GenBank/DDBJ whole genome shotgun (WGS) entry which is preliminary data.</text>
</comment>
<evidence type="ECO:0008006" key="7">
    <source>
        <dbReference type="Google" id="ProtNLM"/>
    </source>
</evidence>
<dbReference type="InterPro" id="IPR051502">
    <property type="entry name" value="RLP_Defense_Trigger"/>
</dbReference>
<dbReference type="AlphaFoldDB" id="A0A2H5Q970"/>
<reference evidence="5 6" key="1">
    <citation type="journal article" date="2017" name="Front. Genet.">
        <title>Draft sequencing of the heterozygous diploid genome of Satsuma (Citrus unshiu Marc.) using a hybrid assembly approach.</title>
        <authorList>
            <person name="Shimizu T."/>
            <person name="Tanizawa Y."/>
            <person name="Mochizuki T."/>
            <person name="Nagasaki H."/>
            <person name="Yoshioka T."/>
            <person name="Toyoda A."/>
            <person name="Fujiyama A."/>
            <person name="Kaminuma E."/>
            <person name="Nakamura Y."/>
        </authorList>
    </citation>
    <scope>NUCLEOTIDE SEQUENCE [LARGE SCALE GENOMIC DNA]</scope>
    <source>
        <strain evidence="6">cv. Miyagawa wase</strain>
    </source>
</reference>
<evidence type="ECO:0000256" key="2">
    <source>
        <dbReference type="ARBA" id="ARBA00022614"/>
    </source>
</evidence>
<evidence type="ECO:0000256" key="3">
    <source>
        <dbReference type="ARBA" id="ARBA00022737"/>
    </source>
</evidence>
<dbReference type="STRING" id="55188.A0A2H5Q970"/>
<dbReference type="Pfam" id="PF00560">
    <property type="entry name" value="LRR_1"/>
    <property type="match status" value="1"/>
</dbReference>
<organism evidence="5 6">
    <name type="scientific">Citrus unshiu</name>
    <name type="common">Satsuma mandarin</name>
    <name type="synonym">Citrus nobilis var. unshiu</name>
    <dbReference type="NCBI Taxonomy" id="55188"/>
    <lineage>
        <taxon>Eukaryota</taxon>
        <taxon>Viridiplantae</taxon>
        <taxon>Streptophyta</taxon>
        <taxon>Embryophyta</taxon>
        <taxon>Tracheophyta</taxon>
        <taxon>Spermatophyta</taxon>
        <taxon>Magnoliopsida</taxon>
        <taxon>eudicotyledons</taxon>
        <taxon>Gunneridae</taxon>
        <taxon>Pentapetalae</taxon>
        <taxon>rosids</taxon>
        <taxon>malvids</taxon>
        <taxon>Sapindales</taxon>
        <taxon>Rutaceae</taxon>
        <taxon>Aurantioideae</taxon>
        <taxon>Citrus</taxon>
    </lineage>
</organism>
<dbReference type="SUPFAM" id="SSF52058">
    <property type="entry name" value="L domain-like"/>
    <property type="match status" value="1"/>
</dbReference>
<sequence>MEMVAHFPNSSSTNMTWNSNRFWSIRELNFFGTSFNSSIPSSFGYLHELRNLDLSNDNLFSGVIPENLFNCSFLIGLYLSDNNISDKIPRWLGNLSFLEHITMPNNHLEGPILVEFCQPDSLQILDILENNLSRSLPFCFSPLSIR</sequence>
<keyword evidence="4" id="KW-0675">Receptor</keyword>